<dbReference type="PANTHER" id="PTHR24559">
    <property type="entry name" value="TRANSPOSON TY3-I GAG-POL POLYPROTEIN"/>
    <property type="match status" value="1"/>
</dbReference>
<dbReference type="InterPro" id="IPR000477">
    <property type="entry name" value="RT_dom"/>
</dbReference>
<proteinExistence type="predicted"/>
<accession>A0ABQ5CQK7</accession>
<keyword evidence="2" id="KW-0548">Nucleotidyltransferase</keyword>
<dbReference type="Gene3D" id="3.10.10.10">
    <property type="entry name" value="HIV Type 1 Reverse Transcriptase, subunit A, domain 1"/>
    <property type="match status" value="2"/>
</dbReference>
<sequence>MAIKIEEIPEQEKEVENNFKELPFEENLRIKNSIQNPPTDLVMKPLPKHLEYTFLEKESLLLVVISALLKDDEKQRLVSVLKKHKEAFAWKTSDILGISPSFCKHKINFEDDAKPVIQRQRRLNPNMKEVVKKEIIKLLDAGIIYPIKDSPWVSPVHCVPNKGGMIVVTNENNELVPTRTVTGWRVCIDYHNYIQIPIEPADQEKTTFTCPYGTYAYKRMPFGLCNAPATFQRCMIAIFQDLLETSMEVFMDDFSVFGDSFDLCLANLEQMLVRCKQAHLVLNWEKCHFIATEGIIDGIVNWGEHTEDEETNHALMAISSSSEKRTQLGNLLPGSIGYFLCKFVDLELRFQSTSRSNAMMERELWECYSFTKKKCFVYGSLSHLIKDCDYYEKKMAREGVFKKQRVFNTGNRVAKLVWTNADKVNHANQFVPRLVQLNAGRPNINSVRPNLNTGRTNINFVSPRVNTVNSNVNTVSFRQSVPPGSPQTRFSPKMTTVNHPLKNMVDRVYLIRDMLRWQHHSFDMKTPTPAKGFACLSDSDEEETEAQGRKFHDLNPLVSLVQELITPSKTVNASGEEQVEDISPTTLKAAVILTKVKKIKSVDKGKRYKRRKSSKEFARALCLDVIIGLDPVILIAIQIVSVPFQTEACEAIRLVCFRKALERKKLPNKFIWIHLWHQGWAEEAKDWDTIRAKPQANSKLKESVLGKDLTVEDYAKRMVELNQGTWKLTQLKRLNFEEVKAEFEKLAKQLDTYVPMNFEATKESLKRFGEELQTKTTKKLKFDDEGTQPTEEKMKLMKKDDLLSEGRAYYQISIRVNGTDRVYISFGAMLTDISRDDLTKLYRIVMKKHGMNEPEDEFEKSEHGLHLFSGQRINYSELMANVKRTSQITFKVSNDSPLTGVNTPRSDENIVETIMI</sequence>
<comment type="caution">
    <text evidence="2">The sequence shown here is derived from an EMBL/GenBank/DDBJ whole genome shotgun (WGS) entry which is preliminary data.</text>
</comment>
<organism evidence="2 3">
    <name type="scientific">Tanacetum coccineum</name>
    <dbReference type="NCBI Taxonomy" id="301880"/>
    <lineage>
        <taxon>Eukaryota</taxon>
        <taxon>Viridiplantae</taxon>
        <taxon>Streptophyta</taxon>
        <taxon>Embryophyta</taxon>
        <taxon>Tracheophyta</taxon>
        <taxon>Spermatophyta</taxon>
        <taxon>Magnoliopsida</taxon>
        <taxon>eudicotyledons</taxon>
        <taxon>Gunneridae</taxon>
        <taxon>Pentapetalae</taxon>
        <taxon>asterids</taxon>
        <taxon>campanulids</taxon>
        <taxon>Asterales</taxon>
        <taxon>Asteraceae</taxon>
        <taxon>Asteroideae</taxon>
        <taxon>Anthemideae</taxon>
        <taxon>Anthemidinae</taxon>
        <taxon>Tanacetum</taxon>
    </lineage>
</organism>
<dbReference type="SUPFAM" id="SSF56672">
    <property type="entry name" value="DNA/RNA polymerases"/>
    <property type="match status" value="1"/>
</dbReference>
<dbReference type="InterPro" id="IPR053134">
    <property type="entry name" value="RNA-dir_DNA_polymerase"/>
</dbReference>
<dbReference type="Pfam" id="PF00078">
    <property type="entry name" value="RVT_1"/>
    <property type="match status" value="1"/>
</dbReference>
<keyword evidence="3" id="KW-1185">Reference proteome</keyword>
<reference evidence="2" key="1">
    <citation type="journal article" date="2022" name="Int. J. Mol. Sci.">
        <title>Draft Genome of Tanacetum Coccineum: Genomic Comparison of Closely Related Tanacetum-Family Plants.</title>
        <authorList>
            <person name="Yamashiro T."/>
            <person name="Shiraishi A."/>
            <person name="Nakayama K."/>
            <person name="Satake H."/>
        </authorList>
    </citation>
    <scope>NUCLEOTIDE SEQUENCE</scope>
</reference>
<keyword evidence="2" id="KW-0695">RNA-directed DNA polymerase</keyword>
<protein>
    <submittedName>
        <fullName evidence="2">Reverse transcriptase domain-containing protein</fullName>
    </submittedName>
</protein>
<keyword evidence="2" id="KW-0808">Transferase</keyword>
<gene>
    <name evidence="2" type="ORF">Tco_0909651</name>
</gene>
<evidence type="ECO:0000259" key="1">
    <source>
        <dbReference type="Pfam" id="PF00078"/>
    </source>
</evidence>
<dbReference type="CDD" id="cd01647">
    <property type="entry name" value="RT_LTR"/>
    <property type="match status" value="1"/>
</dbReference>
<dbReference type="Gene3D" id="3.30.70.270">
    <property type="match status" value="1"/>
</dbReference>
<dbReference type="Proteomes" id="UP001151760">
    <property type="component" value="Unassembled WGS sequence"/>
</dbReference>
<dbReference type="InterPro" id="IPR043502">
    <property type="entry name" value="DNA/RNA_pol_sf"/>
</dbReference>
<dbReference type="PANTHER" id="PTHR24559:SF444">
    <property type="entry name" value="REVERSE TRANSCRIPTASE DOMAIN-CONTAINING PROTEIN"/>
    <property type="match status" value="1"/>
</dbReference>
<evidence type="ECO:0000313" key="3">
    <source>
        <dbReference type="Proteomes" id="UP001151760"/>
    </source>
</evidence>
<evidence type="ECO:0000313" key="2">
    <source>
        <dbReference type="EMBL" id="GJT29376.1"/>
    </source>
</evidence>
<name>A0ABQ5CQK7_9ASTR</name>
<dbReference type="GO" id="GO:0003964">
    <property type="term" value="F:RNA-directed DNA polymerase activity"/>
    <property type="evidence" value="ECO:0007669"/>
    <property type="project" value="UniProtKB-KW"/>
</dbReference>
<feature type="domain" description="Reverse transcriptase" evidence="1">
    <location>
        <begin position="193"/>
        <end position="291"/>
    </location>
</feature>
<dbReference type="EMBL" id="BQNB010014537">
    <property type="protein sequence ID" value="GJT29376.1"/>
    <property type="molecule type" value="Genomic_DNA"/>
</dbReference>
<dbReference type="InterPro" id="IPR043128">
    <property type="entry name" value="Rev_trsase/Diguanyl_cyclase"/>
</dbReference>
<reference evidence="2" key="2">
    <citation type="submission" date="2022-01" db="EMBL/GenBank/DDBJ databases">
        <authorList>
            <person name="Yamashiro T."/>
            <person name="Shiraishi A."/>
            <person name="Satake H."/>
            <person name="Nakayama K."/>
        </authorList>
    </citation>
    <scope>NUCLEOTIDE SEQUENCE</scope>
</reference>